<dbReference type="Proteomes" id="UP001143910">
    <property type="component" value="Unassembled WGS sequence"/>
</dbReference>
<reference evidence="1" key="1">
    <citation type="submission" date="2022-08" db="EMBL/GenBank/DDBJ databases">
        <title>Genome Sequence of Lecanicillium fungicola.</title>
        <authorList>
            <person name="Buettner E."/>
        </authorList>
    </citation>
    <scope>NUCLEOTIDE SEQUENCE</scope>
    <source>
        <strain evidence="1">Babe33</strain>
    </source>
</reference>
<evidence type="ECO:0000313" key="1">
    <source>
        <dbReference type="EMBL" id="KAJ2983070.1"/>
    </source>
</evidence>
<sequence length="247" mass="28277">MSSKTATDITLYTVTTPNGIKASILLEELKLDYKVRAIKMTEHEQKEPWFLEINPNGRIPAMTDTWTDGKAIRIFESGAILQYLVDRYDKDYKVSYPRDTPEYWEMTSWLMWQIGGLGPMQGQSNHFKRMLPAHISQSTRRLYRTMDEALKKNPHRVLVGDRVTIADISAWGWIASHKWAGVDIEEFPSLKTWLYELLKRPGFEAGRNVPTPQTAFEQNKLSEAELDARAAGARGWVQAGMKADAKK</sequence>
<organism evidence="1 2">
    <name type="scientific">Zarea fungicola</name>
    <dbReference type="NCBI Taxonomy" id="93591"/>
    <lineage>
        <taxon>Eukaryota</taxon>
        <taxon>Fungi</taxon>
        <taxon>Dikarya</taxon>
        <taxon>Ascomycota</taxon>
        <taxon>Pezizomycotina</taxon>
        <taxon>Sordariomycetes</taxon>
        <taxon>Hypocreomycetidae</taxon>
        <taxon>Hypocreales</taxon>
        <taxon>Cordycipitaceae</taxon>
        <taxon>Zarea</taxon>
    </lineage>
</organism>
<keyword evidence="2" id="KW-1185">Reference proteome</keyword>
<evidence type="ECO:0000313" key="2">
    <source>
        <dbReference type="Proteomes" id="UP001143910"/>
    </source>
</evidence>
<name>A0ACC1NUS2_9HYPO</name>
<accession>A0ACC1NUS2</accession>
<dbReference type="EMBL" id="JANJQO010000045">
    <property type="protein sequence ID" value="KAJ2983070.1"/>
    <property type="molecule type" value="Genomic_DNA"/>
</dbReference>
<proteinExistence type="predicted"/>
<comment type="caution">
    <text evidence="1">The sequence shown here is derived from an EMBL/GenBank/DDBJ whole genome shotgun (WGS) entry which is preliminary data.</text>
</comment>
<gene>
    <name evidence="1" type="ORF">NQ176_g968</name>
</gene>
<protein>
    <submittedName>
        <fullName evidence="1">Uncharacterized protein</fullName>
    </submittedName>
</protein>